<dbReference type="AlphaFoldDB" id="A0A151GB67"/>
<evidence type="ECO:0000313" key="3">
    <source>
        <dbReference type="EMBL" id="KYK54294.1"/>
    </source>
</evidence>
<keyword evidence="4" id="KW-1185">Reference proteome</keyword>
<feature type="chain" id="PRO_5007580373" description="DUF5722 domain-containing protein" evidence="1">
    <location>
        <begin position="22"/>
        <end position="533"/>
    </location>
</feature>
<feature type="domain" description="DUF5722" evidence="2">
    <location>
        <begin position="172"/>
        <end position="392"/>
    </location>
</feature>
<dbReference type="Pfam" id="PF18989">
    <property type="entry name" value="DUF5722"/>
    <property type="match status" value="1"/>
</dbReference>
<reference evidence="3 4" key="1">
    <citation type="journal article" date="2016" name="Sci. Rep.">
        <title>Insights into Adaptations to a Near-Obligate Nematode Endoparasitic Lifestyle from the Finished Genome of Drechmeria coniospora.</title>
        <authorList>
            <person name="Zhang L."/>
            <person name="Zhou Z."/>
            <person name="Guo Q."/>
            <person name="Fokkens L."/>
            <person name="Miskei M."/>
            <person name="Pocsi I."/>
            <person name="Zhang W."/>
            <person name="Chen M."/>
            <person name="Wang L."/>
            <person name="Sun Y."/>
            <person name="Donzelli B.G."/>
            <person name="Gibson D.M."/>
            <person name="Nelson D.R."/>
            <person name="Luo J.G."/>
            <person name="Rep M."/>
            <person name="Liu H."/>
            <person name="Yang S."/>
            <person name="Wang J."/>
            <person name="Krasnoff S.B."/>
            <person name="Xu Y."/>
            <person name="Molnar I."/>
            <person name="Lin M."/>
        </authorList>
    </citation>
    <scope>NUCLEOTIDE SEQUENCE [LARGE SCALE GENOMIC DNA]</scope>
    <source>
        <strain evidence="3 4">ARSEF 6962</strain>
    </source>
</reference>
<keyword evidence="1" id="KW-0732">Signal</keyword>
<comment type="caution">
    <text evidence="3">The sequence shown here is derived from an EMBL/GenBank/DDBJ whole genome shotgun (WGS) entry which is preliminary data.</text>
</comment>
<dbReference type="InterPro" id="IPR017853">
    <property type="entry name" value="GH"/>
</dbReference>
<feature type="signal peptide" evidence="1">
    <location>
        <begin position="1"/>
        <end position="21"/>
    </location>
</feature>
<proteinExistence type="predicted"/>
<evidence type="ECO:0000256" key="1">
    <source>
        <dbReference type="SAM" id="SignalP"/>
    </source>
</evidence>
<dbReference type="RefSeq" id="XP_040653646.1">
    <property type="nucleotide sequence ID" value="XM_040803542.1"/>
</dbReference>
<name>A0A151GB67_DRECN</name>
<sequence>MSRRHSRLYAALLAFGRLAATVSTTGSADQHEPTVLIEYLPMDLVCCDTTWSKTIITRTAFQLKGIYPDSWPNTQQVWDATPGGQSQYLVWADWEPTKKAPPCAADEQEYDGHCFVIIPAVDAAIFAWTKQGRVTTAIVYGTPEWARGKGGCTAGIYCVPDDAADFGRFAGMLARRYNGLNGNGRIADFVLNREVGNVNYFNIGCGSGVPCDKASWIDKIAENYIAGYDAVFAEQSTAWVMTSIDNRFGLELDDAPGGQLSGMTVLRGLADKVGGRLWRVSINAYNKPGEAESSYFDFPYVTLGNIGVLVGWLYQQFPNVPQLRTVQLVEQGIPGRAPTFGVQERQLCVAYHNVLGTPGIENYIYYQIQDQSQDLQEIGLHQSDGTPKPAWTKVFTSKLGCGFSELPFLQLRLAYNGNTYITSTRIPSNGYLGKAVWFIPRAQEPGTVMLFECRLGETSFLTTDSKCDNQLPYGPAGWIYTSQVPGSIPLYSCYNEAKLNYFLWAAEDCNGAPNTNLGVIGYAYLTRKGGLRK</sequence>
<dbReference type="Gene3D" id="3.20.20.80">
    <property type="entry name" value="Glycosidases"/>
    <property type="match status" value="1"/>
</dbReference>
<dbReference type="InParanoid" id="A0A151GB67"/>
<dbReference type="STRING" id="98403.A0A151GB67"/>
<evidence type="ECO:0000259" key="2">
    <source>
        <dbReference type="Pfam" id="PF18989"/>
    </source>
</evidence>
<organism evidence="3 4">
    <name type="scientific">Drechmeria coniospora</name>
    <name type="common">Nematophagous fungus</name>
    <name type="synonym">Meria coniospora</name>
    <dbReference type="NCBI Taxonomy" id="98403"/>
    <lineage>
        <taxon>Eukaryota</taxon>
        <taxon>Fungi</taxon>
        <taxon>Dikarya</taxon>
        <taxon>Ascomycota</taxon>
        <taxon>Pezizomycotina</taxon>
        <taxon>Sordariomycetes</taxon>
        <taxon>Hypocreomycetidae</taxon>
        <taxon>Hypocreales</taxon>
        <taxon>Ophiocordycipitaceae</taxon>
        <taxon>Drechmeria</taxon>
    </lineage>
</organism>
<dbReference type="EMBL" id="LAYC01000003">
    <property type="protein sequence ID" value="KYK54294.1"/>
    <property type="molecule type" value="Genomic_DNA"/>
</dbReference>
<gene>
    <name evidence="3" type="ORF">DCS_06251</name>
</gene>
<accession>A0A151GB67</accession>
<dbReference type="InterPro" id="IPR043780">
    <property type="entry name" value="DUF5722"/>
</dbReference>
<dbReference type="Proteomes" id="UP000076580">
    <property type="component" value="Chromosome 03"/>
</dbReference>
<evidence type="ECO:0000313" key="4">
    <source>
        <dbReference type="Proteomes" id="UP000076580"/>
    </source>
</evidence>
<dbReference type="GeneID" id="63718894"/>
<protein>
    <recommendedName>
        <fullName evidence="2">DUF5722 domain-containing protein</fullName>
    </recommendedName>
</protein>
<dbReference type="SUPFAM" id="SSF51445">
    <property type="entry name" value="(Trans)glycosidases"/>
    <property type="match status" value="1"/>
</dbReference>